<feature type="transmembrane region" description="Helical" evidence="1">
    <location>
        <begin position="186"/>
        <end position="210"/>
    </location>
</feature>
<feature type="transmembrane region" description="Helical" evidence="1">
    <location>
        <begin position="143"/>
        <end position="174"/>
    </location>
</feature>
<keyword evidence="1" id="KW-0472">Membrane</keyword>
<feature type="transmembrane region" description="Helical" evidence="1">
    <location>
        <begin position="99"/>
        <end position="123"/>
    </location>
</feature>
<evidence type="ECO:0000313" key="2">
    <source>
        <dbReference type="EMBL" id="HJB40812.1"/>
    </source>
</evidence>
<keyword evidence="1" id="KW-1133">Transmembrane helix</keyword>
<proteinExistence type="predicted"/>
<dbReference type="AlphaFoldDB" id="A0A9D2M4D6"/>
<sequence length="270" mass="30071">MFKKLLKYEYRATARVILPVFSVFLLLVLCTTLTFFVSQYLLPGALMEWLSSVLAGLSFLGFAAVLVVCSLLTVVRFYQMLGDSGYLYFSMPVTPSQHIWSRALVGTTWTMAFLLVCAVGLFVTNISAEINFDTIFTDFSITWSLFAILLLFLVQCAAGIICGYFVLFLCCALGAQWTQHRLLATFGVYLAMGAISQVFSIVLLIAAWLFDAPMAWLHSLFDISVADGVSLTEYFKISLPLWLMLLGTAILGGVCFFVTKKLLEKRLNLP</sequence>
<evidence type="ECO:0008006" key="4">
    <source>
        <dbReference type="Google" id="ProtNLM"/>
    </source>
</evidence>
<comment type="caution">
    <text evidence="2">The sequence shown here is derived from an EMBL/GenBank/DDBJ whole genome shotgun (WGS) entry which is preliminary data.</text>
</comment>
<feature type="transmembrane region" description="Helical" evidence="1">
    <location>
        <begin position="12"/>
        <end position="37"/>
    </location>
</feature>
<reference evidence="2" key="1">
    <citation type="journal article" date="2021" name="PeerJ">
        <title>Extensive microbial diversity within the chicken gut microbiome revealed by metagenomics and culture.</title>
        <authorList>
            <person name="Gilroy R."/>
            <person name="Ravi A."/>
            <person name="Getino M."/>
            <person name="Pursley I."/>
            <person name="Horton D.L."/>
            <person name="Alikhan N.F."/>
            <person name="Baker D."/>
            <person name="Gharbi K."/>
            <person name="Hall N."/>
            <person name="Watson M."/>
            <person name="Adriaenssens E.M."/>
            <person name="Foster-Nyarko E."/>
            <person name="Jarju S."/>
            <person name="Secka A."/>
            <person name="Antonio M."/>
            <person name="Oren A."/>
            <person name="Chaudhuri R.R."/>
            <person name="La Ragione R."/>
            <person name="Hildebrand F."/>
            <person name="Pallen M.J."/>
        </authorList>
    </citation>
    <scope>NUCLEOTIDE SEQUENCE</scope>
    <source>
        <strain evidence="2">ChiBcec8-14828</strain>
    </source>
</reference>
<feature type="transmembrane region" description="Helical" evidence="1">
    <location>
        <begin position="49"/>
        <end position="78"/>
    </location>
</feature>
<reference evidence="2" key="2">
    <citation type="submission" date="2021-04" db="EMBL/GenBank/DDBJ databases">
        <authorList>
            <person name="Gilroy R."/>
        </authorList>
    </citation>
    <scope>NUCLEOTIDE SEQUENCE</scope>
    <source>
        <strain evidence="2">ChiBcec8-14828</strain>
    </source>
</reference>
<protein>
    <recommendedName>
        <fullName evidence="4">ABC transporter permease</fullName>
    </recommendedName>
</protein>
<name>A0A9D2M4D6_9FIRM</name>
<accession>A0A9D2M4D6</accession>
<feature type="transmembrane region" description="Helical" evidence="1">
    <location>
        <begin position="239"/>
        <end position="259"/>
    </location>
</feature>
<dbReference type="EMBL" id="DWYA01000096">
    <property type="protein sequence ID" value="HJB40812.1"/>
    <property type="molecule type" value="Genomic_DNA"/>
</dbReference>
<organism evidence="2 3">
    <name type="scientific">Candidatus Ruthenibacterium avium</name>
    <dbReference type="NCBI Taxonomy" id="2838751"/>
    <lineage>
        <taxon>Bacteria</taxon>
        <taxon>Bacillati</taxon>
        <taxon>Bacillota</taxon>
        <taxon>Clostridia</taxon>
        <taxon>Eubacteriales</taxon>
        <taxon>Oscillospiraceae</taxon>
        <taxon>Ruthenibacterium</taxon>
    </lineage>
</organism>
<dbReference type="Proteomes" id="UP000824209">
    <property type="component" value="Unassembled WGS sequence"/>
</dbReference>
<evidence type="ECO:0000256" key="1">
    <source>
        <dbReference type="SAM" id="Phobius"/>
    </source>
</evidence>
<gene>
    <name evidence="2" type="ORF">H9943_10520</name>
</gene>
<evidence type="ECO:0000313" key="3">
    <source>
        <dbReference type="Proteomes" id="UP000824209"/>
    </source>
</evidence>
<keyword evidence="1" id="KW-0812">Transmembrane</keyword>